<dbReference type="AlphaFoldDB" id="A0A5C6ZNX6"/>
<sequence>MRKILLLLIFPFLVCCKNFETKKISSEEVFNQETQSLNWKEVDEYPAFENCKNITELEKARDCFESTVANSIYAYLVKQQPIVTQSIDDTLFLYLEISKSGKPVVDSIRVDSVVTYQLPELDKWVRQSVDSLPKIYPAIKRGIPVSSVFKMPIIIKAE</sequence>
<evidence type="ECO:0000313" key="2">
    <source>
        <dbReference type="Proteomes" id="UP000321367"/>
    </source>
</evidence>
<comment type="caution">
    <text evidence="1">The sequence shown here is derived from an EMBL/GenBank/DDBJ whole genome shotgun (WGS) entry which is preliminary data.</text>
</comment>
<evidence type="ECO:0000313" key="1">
    <source>
        <dbReference type="EMBL" id="TXD91745.1"/>
    </source>
</evidence>
<keyword evidence="2" id="KW-1185">Reference proteome</keyword>
<evidence type="ECO:0008006" key="3">
    <source>
        <dbReference type="Google" id="ProtNLM"/>
    </source>
</evidence>
<gene>
    <name evidence="1" type="ORF">ES724_16045</name>
</gene>
<proteinExistence type="predicted"/>
<dbReference type="OrthoDB" id="1191002at2"/>
<organism evidence="1 2">
    <name type="scientific">Gillisia hiemivivida</name>
    <dbReference type="NCBI Taxonomy" id="291190"/>
    <lineage>
        <taxon>Bacteria</taxon>
        <taxon>Pseudomonadati</taxon>
        <taxon>Bacteroidota</taxon>
        <taxon>Flavobacteriia</taxon>
        <taxon>Flavobacteriales</taxon>
        <taxon>Flavobacteriaceae</taxon>
        <taxon>Gillisia</taxon>
    </lineage>
</organism>
<protein>
    <recommendedName>
        <fullName evidence="3">TonB C-terminal domain-containing protein</fullName>
    </recommendedName>
</protein>
<dbReference type="EMBL" id="VORY01000035">
    <property type="protein sequence ID" value="TXD91745.1"/>
    <property type="molecule type" value="Genomic_DNA"/>
</dbReference>
<reference evidence="1 2" key="1">
    <citation type="submission" date="2019-08" db="EMBL/GenBank/DDBJ databases">
        <title>Genome sequence of Gillisia hiemivivida IC154 (type strain).</title>
        <authorList>
            <person name="Bowman J.P."/>
        </authorList>
    </citation>
    <scope>NUCLEOTIDE SEQUENCE [LARGE SCALE GENOMIC DNA]</scope>
    <source>
        <strain evidence="1 2">IC154</strain>
    </source>
</reference>
<name>A0A5C6ZNX6_9FLAO</name>
<dbReference type="Proteomes" id="UP000321367">
    <property type="component" value="Unassembled WGS sequence"/>
</dbReference>
<dbReference type="RefSeq" id="WP_146934902.1">
    <property type="nucleotide sequence ID" value="NZ_CBCSHZ010000033.1"/>
</dbReference>
<accession>A0A5C6ZNX6</accession>